<organism evidence="2 3">
    <name type="scientific">Phycisphaera mikurensis (strain NBRC 102666 / KCTC 22515 / FYK2301M01)</name>
    <dbReference type="NCBI Taxonomy" id="1142394"/>
    <lineage>
        <taxon>Bacteria</taxon>
        <taxon>Pseudomonadati</taxon>
        <taxon>Planctomycetota</taxon>
        <taxon>Phycisphaerae</taxon>
        <taxon>Phycisphaerales</taxon>
        <taxon>Phycisphaeraceae</taxon>
        <taxon>Phycisphaera</taxon>
    </lineage>
</organism>
<keyword evidence="1" id="KW-0812">Transmembrane</keyword>
<sequence>MTRSSRSGFTLIELLVVISIIALLIGILLPALGAARDTAQNLKCLANVRSLGQAGYTFATDHKQHIQTITDHNSVINTRWAQYNDFRSDPAGRFVKDWASALVPYLGGATSETFLNTDPQVSRIFVCPKDPDMEQQQPGHRLVINTVADANGNEFDPISYGVNADIAAIPTADGTRGQVGFGQIIAAYAEVNGTPTLKGTLGGNLDNVTAPSETLLYGDYGTRPFTNSGGNPVQWNDSTYFSTLFLNVGGTLDAMAQFSYLSDGLPSKDVTTRSADVSENDRHNGALNVAFVDGHGSSVPRSDFDSVRVSPWDF</sequence>
<dbReference type="PANTHER" id="PTHR30093">
    <property type="entry name" value="GENERAL SECRETION PATHWAY PROTEIN G"/>
    <property type="match status" value="1"/>
</dbReference>
<evidence type="ECO:0000313" key="2">
    <source>
        <dbReference type="EMBL" id="BAM04060.1"/>
    </source>
</evidence>
<proteinExistence type="predicted"/>
<dbReference type="AlphaFoldDB" id="I0IFM2"/>
<dbReference type="Proteomes" id="UP000007881">
    <property type="component" value="Chromosome"/>
</dbReference>
<reference evidence="2 3" key="1">
    <citation type="submission" date="2012-02" db="EMBL/GenBank/DDBJ databases">
        <title>Complete genome sequence of Phycisphaera mikurensis NBRC 102666.</title>
        <authorList>
            <person name="Ankai A."/>
            <person name="Hosoyama A."/>
            <person name="Terui Y."/>
            <person name="Sekine M."/>
            <person name="Fukai R."/>
            <person name="Kato Y."/>
            <person name="Nakamura S."/>
            <person name="Yamada-Narita S."/>
            <person name="Kawakoshi A."/>
            <person name="Fukunaga Y."/>
            <person name="Yamazaki S."/>
            <person name="Fujita N."/>
        </authorList>
    </citation>
    <scope>NUCLEOTIDE SEQUENCE [LARGE SCALE GENOMIC DNA]</scope>
    <source>
        <strain evidence="3">NBRC 102666 / KCTC 22515 / FYK2301M01</strain>
    </source>
</reference>
<keyword evidence="3" id="KW-1185">Reference proteome</keyword>
<evidence type="ECO:0008006" key="4">
    <source>
        <dbReference type="Google" id="ProtNLM"/>
    </source>
</evidence>
<dbReference type="EMBL" id="AP012338">
    <property type="protein sequence ID" value="BAM04060.1"/>
    <property type="molecule type" value="Genomic_DNA"/>
</dbReference>
<dbReference type="eggNOG" id="COG2165">
    <property type="taxonomic scope" value="Bacteria"/>
</dbReference>
<dbReference type="InterPro" id="IPR045584">
    <property type="entry name" value="Pilin-like"/>
</dbReference>
<accession>I0IFM2</accession>
<keyword evidence="1" id="KW-0472">Membrane</keyword>
<dbReference type="HOGENOM" id="CLU_041661_3_0_0"/>
<dbReference type="RefSeq" id="WP_014437278.1">
    <property type="nucleotide sequence ID" value="NC_017080.1"/>
</dbReference>
<dbReference type="Pfam" id="PF07963">
    <property type="entry name" value="N_methyl"/>
    <property type="match status" value="1"/>
</dbReference>
<dbReference type="PROSITE" id="PS00409">
    <property type="entry name" value="PROKAR_NTER_METHYL"/>
    <property type="match status" value="1"/>
</dbReference>
<gene>
    <name evidence="2" type="ordered locus">PSMK_19010</name>
</gene>
<dbReference type="SUPFAM" id="SSF54523">
    <property type="entry name" value="Pili subunits"/>
    <property type="match status" value="1"/>
</dbReference>
<protein>
    <recommendedName>
        <fullName evidence="4">Prepilin-type N-terminal cleavage/methylation domain-containing protein</fullName>
    </recommendedName>
</protein>
<dbReference type="Gene3D" id="3.30.700.10">
    <property type="entry name" value="Glycoprotein, Type 4 Pilin"/>
    <property type="match status" value="1"/>
</dbReference>
<evidence type="ECO:0000313" key="3">
    <source>
        <dbReference type="Proteomes" id="UP000007881"/>
    </source>
</evidence>
<dbReference type="InterPro" id="IPR012902">
    <property type="entry name" value="N_methyl_site"/>
</dbReference>
<dbReference type="OrthoDB" id="284044at2"/>
<evidence type="ECO:0000256" key="1">
    <source>
        <dbReference type="SAM" id="Phobius"/>
    </source>
</evidence>
<dbReference type="STRING" id="1142394.PSMK_19010"/>
<dbReference type="NCBIfam" id="TIGR02532">
    <property type="entry name" value="IV_pilin_GFxxxE"/>
    <property type="match status" value="1"/>
</dbReference>
<dbReference type="KEGG" id="phm:PSMK_19010"/>
<name>I0IFM2_PHYMF</name>
<keyword evidence="1" id="KW-1133">Transmembrane helix</keyword>
<feature type="transmembrane region" description="Helical" evidence="1">
    <location>
        <begin position="12"/>
        <end position="35"/>
    </location>
</feature>